<protein>
    <submittedName>
        <fullName evidence="1">Uncharacterized protein</fullName>
    </submittedName>
</protein>
<dbReference type="AlphaFoldDB" id="A0A3G2CSG4"/>
<dbReference type="EMBL" id="FNEW01000004">
    <property type="protein sequence ID" value="SDK12391.1"/>
    <property type="molecule type" value="Genomic_DNA"/>
</dbReference>
<comment type="caution">
    <text evidence="1">The sequence shown here is derived from an EMBL/GenBank/DDBJ whole genome shotgun (WGS) entry which is preliminary data.</text>
</comment>
<gene>
    <name evidence="1" type="ORF">SAMN05428983_3943</name>
</gene>
<dbReference type="Proteomes" id="UP000198917">
    <property type="component" value="Unassembled WGS sequence"/>
</dbReference>
<evidence type="ECO:0000313" key="1">
    <source>
        <dbReference type="EMBL" id="SDK12391.1"/>
    </source>
</evidence>
<organism evidence="1 2">
    <name type="scientific">Agrobacterium fabrum</name>
    <dbReference type="NCBI Taxonomy" id="1176649"/>
    <lineage>
        <taxon>Bacteria</taxon>
        <taxon>Pseudomonadati</taxon>
        <taxon>Pseudomonadota</taxon>
        <taxon>Alphaproteobacteria</taxon>
        <taxon>Hyphomicrobiales</taxon>
        <taxon>Rhizobiaceae</taxon>
        <taxon>Rhizobium/Agrobacterium group</taxon>
        <taxon>Agrobacterium</taxon>
        <taxon>Agrobacterium tumefaciens complex</taxon>
    </lineage>
</organism>
<evidence type="ECO:0000313" key="2">
    <source>
        <dbReference type="Proteomes" id="UP000198917"/>
    </source>
</evidence>
<accession>A0A3G2CSG4</accession>
<dbReference type="RefSeq" id="WP_080728815.1">
    <property type="nucleotide sequence ID" value="NZ_CP048558.1"/>
</dbReference>
<reference evidence="1 2" key="1">
    <citation type="submission" date="2016-10" db="EMBL/GenBank/DDBJ databases">
        <authorList>
            <person name="Varghese N."/>
            <person name="Submissions S."/>
        </authorList>
    </citation>
    <scope>NUCLEOTIDE SEQUENCE [LARGE SCALE GENOMIC DNA]</scope>
    <source>
        <strain evidence="1 2">PDC82</strain>
    </source>
</reference>
<name>A0A3G2CSG4_9HYPH</name>
<proteinExistence type="predicted"/>
<sequence>MDYVMVWFFAAAMRNRDNLKSGILSYPLKAMLQYGDFPSIENQIQPVELREANAYRCNFHRQEPAG</sequence>